<dbReference type="PANTHER" id="PTHR43767">
    <property type="entry name" value="LONG-CHAIN-FATTY-ACID--COA LIGASE"/>
    <property type="match status" value="1"/>
</dbReference>
<evidence type="ECO:0000313" key="3">
    <source>
        <dbReference type="EMBL" id="OON41041.1"/>
    </source>
</evidence>
<dbReference type="PANTHER" id="PTHR43767:SF1">
    <property type="entry name" value="NONRIBOSOMAL PEPTIDE SYNTHASE PES1 (EUROFUNG)-RELATED"/>
    <property type="match status" value="1"/>
</dbReference>
<evidence type="ECO:0000313" key="4">
    <source>
        <dbReference type="Proteomes" id="UP000190667"/>
    </source>
</evidence>
<dbReference type="EMBL" id="MRUL01000002">
    <property type="protein sequence ID" value="OON41041.1"/>
    <property type="molecule type" value="Genomic_DNA"/>
</dbReference>
<dbReference type="GO" id="GO:0016878">
    <property type="term" value="F:acid-thiol ligase activity"/>
    <property type="evidence" value="ECO:0007669"/>
    <property type="project" value="UniProtKB-ARBA"/>
</dbReference>
<dbReference type="InterPro" id="IPR000873">
    <property type="entry name" value="AMP-dep_synth/lig_dom"/>
</dbReference>
<dbReference type="OrthoDB" id="9803968at2"/>
<dbReference type="Pfam" id="PF13193">
    <property type="entry name" value="AMP-binding_C"/>
    <property type="match status" value="1"/>
</dbReference>
<sequence length="515" mass="56642">MSHTVRNLGDLSDRSLPQERVAIIDLRDPQQPREYSHRQMDELAGGVAHFLLERGYQRGDAIAIAALNRAEYIAAYFGIMRAGLVAVPLNIKVPADTLHYFIDNAAIKLVFADDERTRLLDGVVPVISFDDLSPTGFAALIQPQAFTSVTPAADELAMMLYTSGSTGRPKGVPLTHAGQSWALDATRFGGVEPDAAQARYIVAQPLFHMNGLFLVKRVFAANGLLVVLPAFNMESYLQALSHYRINIVTAVPTMFARLLRDPHINRYDFSALHKVMLGSAPITLGLLNRIKAAFPGVVISHGYGTTEAGPAVFGPHPDGLPTPPLSLGYPLESGEVKFADGQQGDQGVLMMRNPAVTPGYHRLAEKSAEVLQDGWYYSGDVMRRDENGFYFFVGRADDMFVCSGENIYPGEVEKILESHPSVRQACVVPLPDEERSQVPVAFVVLQQGQSVTREALKQHALAQGPAYQHPRRIAFIAELPWAATNKVDRQSLRQLALTLEQQQRWEAPMPEAQHG</sequence>
<reference evidence="3 4" key="1">
    <citation type="submission" date="2016-12" db="EMBL/GenBank/DDBJ databases">
        <title>Izhakiella australiana sp. nov. of genus Izhakiella isolated from Australian desert.</title>
        <authorList>
            <person name="Ji M."/>
        </authorList>
    </citation>
    <scope>NUCLEOTIDE SEQUENCE [LARGE SCALE GENOMIC DNA]</scope>
    <source>
        <strain evidence="3 4">D4N98</strain>
    </source>
</reference>
<accession>A0A1S8YPH2</accession>
<dbReference type="InterPro" id="IPR042099">
    <property type="entry name" value="ANL_N_sf"/>
</dbReference>
<name>A0A1S8YPH2_9GAMM</name>
<gene>
    <name evidence="3" type="ORF">BTJ39_03470</name>
</gene>
<dbReference type="Gene3D" id="3.40.50.12780">
    <property type="entry name" value="N-terminal domain of ligase-like"/>
    <property type="match status" value="1"/>
</dbReference>
<dbReference type="InterPro" id="IPR020845">
    <property type="entry name" value="AMP-binding_CS"/>
</dbReference>
<dbReference type="InterPro" id="IPR050237">
    <property type="entry name" value="ATP-dep_AMP-bd_enzyme"/>
</dbReference>
<feature type="domain" description="AMP-binding enzyme C-terminal" evidence="2">
    <location>
        <begin position="411"/>
        <end position="484"/>
    </location>
</feature>
<evidence type="ECO:0000259" key="1">
    <source>
        <dbReference type="Pfam" id="PF00501"/>
    </source>
</evidence>
<protein>
    <submittedName>
        <fullName evidence="3">AMP-dependent synthetase</fullName>
    </submittedName>
</protein>
<dbReference type="InterPro" id="IPR025110">
    <property type="entry name" value="AMP-bd_C"/>
</dbReference>
<comment type="caution">
    <text evidence="3">The sequence shown here is derived from an EMBL/GenBank/DDBJ whole genome shotgun (WGS) entry which is preliminary data.</text>
</comment>
<dbReference type="SUPFAM" id="SSF56801">
    <property type="entry name" value="Acetyl-CoA synthetase-like"/>
    <property type="match status" value="1"/>
</dbReference>
<dbReference type="AlphaFoldDB" id="A0A1S8YPH2"/>
<proteinExistence type="predicted"/>
<dbReference type="PROSITE" id="PS00455">
    <property type="entry name" value="AMP_BINDING"/>
    <property type="match status" value="1"/>
</dbReference>
<evidence type="ECO:0000259" key="2">
    <source>
        <dbReference type="Pfam" id="PF13193"/>
    </source>
</evidence>
<dbReference type="Gene3D" id="3.30.300.30">
    <property type="match status" value="1"/>
</dbReference>
<feature type="domain" description="AMP-dependent synthetase/ligase" evidence="1">
    <location>
        <begin position="17"/>
        <end position="361"/>
    </location>
</feature>
<dbReference type="RefSeq" id="WP_078001284.1">
    <property type="nucleotide sequence ID" value="NZ_MRUL01000002.1"/>
</dbReference>
<dbReference type="InterPro" id="IPR045851">
    <property type="entry name" value="AMP-bd_C_sf"/>
</dbReference>
<keyword evidence="4" id="KW-1185">Reference proteome</keyword>
<dbReference type="STRING" id="1926881.BTJ39_03470"/>
<dbReference type="Pfam" id="PF00501">
    <property type="entry name" value="AMP-binding"/>
    <property type="match status" value="1"/>
</dbReference>
<organism evidence="3 4">
    <name type="scientific">Izhakiella australiensis</name>
    <dbReference type="NCBI Taxonomy" id="1926881"/>
    <lineage>
        <taxon>Bacteria</taxon>
        <taxon>Pseudomonadati</taxon>
        <taxon>Pseudomonadota</taxon>
        <taxon>Gammaproteobacteria</taxon>
        <taxon>Enterobacterales</taxon>
        <taxon>Erwiniaceae</taxon>
        <taxon>Izhakiella</taxon>
    </lineage>
</organism>
<dbReference type="Proteomes" id="UP000190667">
    <property type="component" value="Unassembled WGS sequence"/>
</dbReference>